<dbReference type="OrthoDB" id="10067585at2759"/>
<dbReference type="AlphaFoldDB" id="A0A1J1J5S3"/>
<proteinExistence type="predicted"/>
<dbReference type="Pfam" id="PF15860">
    <property type="entry name" value="DUF4728"/>
    <property type="match status" value="1"/>
</dbReference>
<reference evidence="2 3" key="1">
    <citation type="submission" date="2015-04" db="EMBL/GenBank/DDBJ databases">
        <authorList>
            <person name="Syromyatnikov M.Y."/>
            <person name="Popov V.N."/>
        </authorList>
    </citation>
    <scope>NUCLEOTIDE SEQUENCE [LARGE SCALE GENOMIC DNA]</scope>
</reference>
<keyword evidence="1" id="KW-1133">Transmembrane helix</keyword>
<dbReference type="PANTHER" id="PTHR36694:SF11">
    <property type="entry name" value="LP21121P-RELATED"/>
    <property type="match status" value="1"/>
</dbReference>
<evidence type="ECO:0000256" key="1">
    <source>
        <dbReference type="SAM" id="Phobius"/>
    </source>
</evidence>
<gene>
    <name evidence="2" type="ORF">CLUMA_CG019565</name>
</gene>
<keyword evidence="3" id="KW-1185">Reference proteome</keyword>
<dbReference type="EMBL" id="CVRI01000067">
    <property type="protein sequence ID" value="CRL06822.1"/>
    <property type="molecule type" value="Genomic_DNA"/>
</dbReference>
<sequence length="138" mass="16115">MSSPMKLFFILRQVPALIFLTAFAMINFLNLVSCITLIVGALKKKKNCLLPYLVLTSLYILIYVALGVWFFMRAKEHQTRNGVITILVICINIYCLIVVYRLYGLLKLRERNYPAFLRETNRQQQIAQNYETTYVKIP</sequence>
<dbReference type="Proteomes" id="UP000183832">
    <property type="component" value="Unassembled WGS sequence"/>
</dbReference>
<evidence type="ECO:0000313" key="3">
    <source>
        <dbReference type="Proteomes" id="UP000183832"/>
    </source>
</evidence>
<accession>A0A1J1J5S3</accession>
<evidence type="ECO:0000313" key="2">
    <source>
        <dbReference type="EMBL" id="CRL06822.1"/>
    </source>
</evidence>
<feature type="transmembrane region" description="Helical" evidence="1">
    <location>
        <begin position="16"/>
        <end position="42"/>
    </location>
</feature>
<keyword evidence="1" id="KW-0812">Transmembrane</keyword>
<dbReference type="PANTHER" id="PTHR36694">
    <property type="entry name" value="PASIFLORA 1, ISOFORM A-RELATED"/>
    <property type="match status" value="1"/>
</dbReference>
<organism evidence="2 3">
    <name type="scientific">Clunio marinus</name>
    <dbReference type="NCBI Taxonomy" id="568069"/>
    <lineage>
        <taxon>Eukaryota</taxon>
        <taxon>Metazoa</taxon>
        <taxon>Ecdysozoa</taxon>
        <taxon>Arthropoda</taxon>
        <taxon>Hexapoda</taxon>
        <taxon>Insecta</taxon>
        <taxon>Pterygota</taxon>
        <taxon>Neoptera</taxon>
        <taxon>Endopterygota</taxon>
        <taxon>Diptera</taxon>
        <taxon>Nematocera</taxon>
        <taxon>Chironomoidea</taxon>
        <taxon>Chironomidae</taxon>
        <taxon>Clunio</taxon>
    </lineage>
</organism>
<feature type="transmembrane region" description="Helical" evidence="1">
    <location>
        <begin position="49"/>
        <end position="71"/>
    </location>
</feature>
<name>A0A1J1J5S3_9DIPT</name>
<dbReference type="InterPro" id="IPR031720">
    <property type="entry name" value="DUF4728"/>
</dbReference>
<feature type="transmembrane region" description="Helical" evidence="1">
    <location>
        <begin position="83"/>
        <end position="103"/>
    </location>
</feature>
<protein>
    <submittedName>
        <fullName evidence="2">CLUMA_CG019565, isoform A</fullName>
    </submittedName>
</protein>
<keyword evidence="1" id="KW-0472">Membrane</keyword>